<evidence type="ECO:0000256" key="11">
    <source>
        <dbReference type="ARBA" id="ARBA00023136"/>
    </source>
</evidence>
<comment type="subunit">
    <text evidence="4">Oligomeric complex that consists of at least the alpha, beta, beta', gamma, delta, epsilon and zeta subunits.</text>
</comment>
<dbReference type="KEGG" id="osn:115231454"/>
<dbReference type="GO" id="GO:0006888">
    <property type="term" value="P:endoplasmic reticulum to Golgi vesicle-mediated transport"/>
    <property type="evidence" value="ECO:0007669"/>
    <property type="project" value="TreeGrafter"/>
</dbReference>
<sequence length="190" mass="21073">MAAKYFSSGNNTARYEIVQNLTQRIQNGEKMSPIAQIMASIIFSDQKDYKSGLMSISTEENNLECLSMRIQLLLALNRPDLAKNQLKNIMMLDEDSVISQLASIQYNLYSNSLKGTNDAFEACKELIDRFGASSVLLNSQAVALISQNRLDEAYSLLLEAFRLDSSDGTVLANIIAIVDRIGGSEEVNLY</sequence>
<proteinExistence type="inferred from homology"/>
<accession>A0A6P7U8N4</accession>
<reference evidence="15" key="1">
    <citation type="submission" date="2025-08" db="UniProtKB">
        <authorList>
            <consortium name="RefSeq"/>
        </authorList>
    </citation>
    <scope>IDENTIFICATION</scope>
</reference>
<keyword evidence="10" id="KW-0333">Golgi apparatus</keyword>
<comment type="subcellular location">
    <subcellularLocation>
        <location evidence="2">Cytoplasmic vesicle</location>
        <location evidence="2">COPI-coated vesicle membrane</location>
        <topology evidence="2">Peripheral membrane protein</topology>
        <orientation evidence="2">Cytoplasmic side</orientation>
    </subcellularLocation>
    <subcellularLocation>
        <location evidence="1">Golgi apparatus membrane</location>
        <topology evidence="1">Peripheral membrane protein</topology>
        <orientation evidence="1">Cytoplasmic side</orientation>
    </subcellularLocation>
</comment>
<keyword evidence="7" id="KW-0963">Cytoplasm</keyword>
<evidence type="ECO:0000256" key="6">
    <source>
        <dbReference type="ARBA" id="ARBA00022448"/>
    </source>
</evidence>
<dbReference type="PANTHER" id="PTHR10805">
    <property type="entry name" value="COATOMER SUBUNIT EPSILON"/>
    <property type="match status" value="1"/>
</dbReference>
<evidence type="ECO:0000256" key="12">
    <source>
        <dbReference type="ARBA" id="ARBA00023329"/>
    </source>
</evidence>
<keyword evidence="8" id="KW-0931">ER-Golgi transport</keyword>
<keyword evidence="14" id="KW-1185">Reference proteome</keyword>
<dbReference type="PANTHER" id="PTHR10805:SF0">
    <property type="entry name" value="COATOMER SUBUNIT EPSILON"/>
    <property type="match status" value="1"/>
</dbReference>
<keyword evidence="6" id="KW-0813">Transport</keyword>
<dbReference type="SUPFAM" id="SSF48452">
    <property type="entry name" value="TPR-like"/>
    <property type="match status" value="1"/>
</dbReference>
<evidence type="ECO:0000256" key="3">
    <source>
        <dbReference type="ARBA" id="ARBA00008827"/>
    </source>
</evidence>
<dbReference type="GO" id="GO:0006890">
    <property type="term" value="P:retrograde vesicle-mediated transport, Golgi to endoplasmic reticulum"/>
    <property type="evidence" value="ECO:0007669"/>
    <property type="project" value="InterPro"/>
</dbReference>
<keyword evidence="12" id="KW-0968">Cytoplasmic vesicle</keyword>
<dbReference type="GO" id="GO:0006891">
    <property type="term" value="P:intra-Golgi vesicle-mediated transport"/>
    <property type="evidence" value="ECO:0007669"/>
    <property type="project" value="TreeGrafter"/>
</dbReference>
<dbReference type="Gene3D" id="1.25.40.10">
    <property type="entry name" value="Tetratricopeptide repeat domain"/>
    <property type="match status" value="1"/>
</dbReference>
<dbReference type="Pfam" id="PF04733">
    <property type="entry name" value="Coatomer_E"/>
    <property type="match status" value="1"/>
</dbReference>
<gene>
    <name evidence="15" type="primary">LOC115231454</name>
</gene>
<evidence type="ECO:0000256" key="13">
    <source>
        <dbReference type="ARBA" id="ARBA00031602"/>
    </source>
</evidence>
<evidence type="ECO:0000256" key="5">
    <source>
        <dbReference type="ARBA" id="ARBA00015828"/>
    </source>
</evidence>
<keyword evidence="9" id="KW-0653">Protein transport</keyword>
<evidence type="ECO:0000256" key="7">
    <source>
        <dbReference type="ARBA" id="ARBA00022490"/>
    </source>
</evidence>
<comment type="similarity">
    <text evidence="3">Belongs to the COPE family.</text>
</comment>
<dbReference type="AlphaFoldDB" id="A0A6P7U8N4"/>
<protein>
    <recommendedName>
        <fullName evidence="5">Coatomer subunit epsilon</fullName>
    </recommendedName>
    <alternativeName>
        <fullName evidence="13">Epsilon-coat protein</fullName>
    </alternativeName>
</protein>
<dbReference type="RefSeq" id="XP_029657336.2">
    <property type="nucleotide sequence ID" value="XM_029801476.2"/>
</dbReference>
<evidence type="ECO:0000256" key="2">
    <source>
        <dbReference type="ARBA" id="ARBA00004347"/>
    </source>
</evidence>
<dbReference type="InterPro" id="IPR006822">
    <property type="entry name" value="Coatomer_esu"/>
</dbReference>
<organism evidence="14 15">
    <name type="scientific">Octopus sinensis</name>
    <name type="common">East Asian common octopus</name>
    <dbReference type="NCBI Taxonomy" id="2607531"/>
    <lineage>
        <taxon>Eukaryota</taxon>
        <taxon>Metazoa</taxon>
        <taxon>Spiralia</taxon>
        <taxon>Lophotrochozoa</taxon>
        <taxon>Mollusca</taxon>
        <taxon>Cephalopoda</taxon>
        <taxon>Coleoidea</taxon>
        <taxon>Octopodiformes</taxon>
        <taxon>Octopoda</taxon>
        <taxon>Incirrata</taxon>
        <taxon>Octopodidae</taxon>
        <taxon>Octopus</taxon>
    </lineage>
</organism>
<dbReference type="Proteomes" id="UP000515154">
    <property type="component" value="Unplaced"/>
</dbReference>
<keyword evidence="11" id="KW-0472">Membrane</keyword>
<evidence type="ECO:0000256" key="8">
    <source>
        <dbReference type="ARBA" id="ARBA00022892"/>
    </source>
</evidence>
<name>A0A6P7U8N4_9MOLL</name>
<evidence type="ECO:0000256" key="10">
    <source>
        <dbReference type="ARBA" id="ARBA00023034"/>
    </source>
</evidence>
<dbReference type="GO" id="GO:0000139">
    <property type="term" value="C:Golgi membrane"/>
    <property type="evidence" value="ECO:0007669"/>
    <property type="project" value="UniProtKB-SubCell"/>
</dbReference>
<evidence type="ECO:0000313" key="14">
    <source>
        <dbReference type="Proteomes" id="UP000515154"/>
    </source>
</evidence>
<evidence type="ECO:0000256" key="1">
    <source>
        <dbReference type="ARBA" id="ARBA00004255"/>
    </source>
</evidence>
<dbReference type="GO" id="GO:0015031">
    <property type="term" value="P:protein transport"/>
    <property type="evidence" value="ECO:0007669"/>
    <property type="project" value="UniProtKB-KW"/>
</dbReference>
<evidence type="ECO:0000256" key="4">
    <source>
        <dbReference type="ARBA" id="ARBA00011775"/>
    </source>
</evidence>
<dbReference type="InterPro" id="IPR011990">
    <property type="entry name" value="TPR-like_helical_dom_sf"/>
</dbReference>
<evidence type="ECO:0000313" key="15">
    <source>
        <dbReference type="RefSeq" id="XP_029657336.2"/>
    </source>
</evidence>
<dbReference type="GO" id="GO:0005198">
    <property type="term" value="F:structural molecule activity"/>
    <property type="evidence" value="ECO:0007669"/>
    <property type="project" value="InterPro"/>
</dbReference>
<dbReference type="GO" id="GO:0030126">
    <property type="term" value="C:COPI vesicle coat"/>
    <property type="evidence" value="ECO:0007669"/>
    <property type="project" value="TreeGrafter"/>
</dbReference>
<evidence type="ECO:0000256" key="9">
    <source>
        <dbReference type="ARBA" id="ARBA00022927"/>
    </source>
</evidence>